<reference evidence="1 2" key="1">
    <citation type="submission" date="2019-02" db="EMBL/GenBank/DDBJ databases">
        <title>Deep-cultivation of Planctomycetes and their phenomic and genomic characterization uncovers novel biology.</title>
        <authorList>
            <person name="Wiegand S."/>
            <person name="Jogler M."/>
            <person name="Boedeker C."/>
            <person name="Pinto D."/>
            <person name="Vollmers J."/>
            <person name="Rivas-Marin E."/>
            <person name="Kohn T."/>
            <person name="Peeters S.H."/>
            <person name="Heuer A."/>
            <person name="Rast P."/>
            <person name="Oberbeckmann S."/>
            <person name="Bunk B."/>
            <person name="Jeske O."/>
            <person name="Meyerdierks A."/>
            <person name="Storesund J.E."/>
            <person name="Kallscheuer N."/>
            <person name="Luecker S."/>
            <person name="Lage O.M."/>
            <person name="Pohl T."/>
            <person name="Merkel B.J."/>
            <person name="Hornburger P."/>
            <person name="Mueller R.-W."/>
            <person name="Bruemmer F."/>
            <person name="Labrenz M."/>
            <person name="Spormann A.M."/>
            <person name="Op den Camp H."/>
            <person name="Overmann J."/>
            <person name="Amann R."/>
            <person name="Jetten M.S.M."/>
            <person name="Mascher T."/>
            <person name="Medema M.H."/>
            <person name="Devos D.P."/>
            <person name="Kaster A.-K."/>
            <person name="Ovreas L."/>
            <person name="Rohde M."/>
            <person name="Galperin M.Y."/>
            <person name="Jogler C."/>
        </authorList>
    </citation>
    <scope>NUCLEOTIDE SEQUENCE [LARGE SCALE GENOMIC DNA]</scope>
    <source>
        <strain evidence="1 2">Pan181</strain>
    </source>
</reference>
<protein>
    <recommendedName>
        <fullName evidence="3">Protein kinase domain-containing protein</fullName>
    </recommendedName>
</protein>
<dbReference type="Proteomes" id="UP000315750">
    <property type="component" value="Chromosome"/>
</dbReference>
<accession>A0A518AGS4</accession>
<keyword evidence="2" id="KW-1185">Reference proteome</keyword>
<organism evidence="1 2">
    <name type="scientific">Aeoliella mucimassa</name>
    <dbReference type="NCBI Taxonomy" id="2527972"/>
    <lineage>
        <taxon>Bacteria</taxon>
        <taxon>Pseudomonadati</taxon>
        <taxon>Planctomycetota</taxon>
        <taxon>Planctomycetia</taxon>
        <taxon>Pirellulales</taxon>
        <taxon>Lacipirellulaceae</taxon>
        <taxon>Aeoliella</taxon>
    </lineage>
</organism>
<dbReference type="EMBL" id="CP036278">
    <property type="protein sequence ID" value="QDU53928.1"/>
    <property type="molecule type" value="Genomic_DNA"/>
</dbReference>
<sequence length="187" mass="22027">MLPDNQRLFKNGYDYAKRKGRQVLRQDSPGHGTDGHVWKTSIPSAIKAFYREENFFNELRCYQRLQSHGVNEICGLNVPVLEDFDDQLWVIEITFVQAPYLLDFGKATLDAPPPYLVDPQDQRRFQAEWRTEFGSRWTEVNAILHILQSKYGIYYLDPKVANIRLSAEEDDDEDWLKEPEIDYTEYD</sequence>
<name>A0A518AGS4_9BACT</name>
<dbReference type="AlphaFoldDB" id="A0A518AGS4"/>
<evidence type="ECO:0008006" key="3">
    <source>
        <dbReference type="Google" id="ProtNLM"/>
    </source>
</evidence>
<evidence type="ECO:0000313" key="2">
    <source>
        <dbReference type="Proteomes" id="UP000315750"/>
    </source>
</evidence>
<evidence type="ECO:0000313" key="1">
    <source>
        <dbReference type="EMBL" id="QDU53928.1"/>
    </source>
</evidence>
<proteinExistence type="predicted"/>
<dbReference type="KEGG" id="amuc:Pan181_01070"/>
<gene>
    <name evidence="1" type="ORF">Pan181_01070</name>
</gene>